<keyword evidence="11" id="KW-0902">Two-component regulatory system</keyword>
<feature type="region of interest" description="Disordered" evidence="12">
    <location>
        <begin position="61"/>
        <end position="86"/>
    </location>
</feature>
<evidence type="ECO:0000256" key="13">
    <source>
        <dbReference type="SAM" id="Phobius"/>
    </source>
</evidence>
<evidence type="ECO:0000313" key="17">
    <source>
        <dbReference type="Proteomes" id="UP000068164"/>
    </source>
</evidence>
<dbReference type="InterPro" id="IPR005467">
    <property type="entry name" value="His_kinase_dom"/>
</dbReference>
<feature type="domain" description="HAMP" evidence="15">
    <location>
        <begin position="187"/>
        <end position="239"/>
    </location>
</feature>
<reference evidence="16 17" key="1">
    <citation type="submission" date="2015-11" db="EMBL/GenBank/DDBJ databases">
        <title>Draft Genome Sequence of the Strain BR 10423 (Rhizobium sp.) isolated from nodules of Mimosa pudica.</title>
        <authorList>
            <person name="Barauna A.C."/>
            <person name="Zilli J.E."/>
            <person name="Simoes-Araujo J.L."/>
            <person name="Reis V.M."/>
            <person name="James E.K."/>
            <person name="Reis F.B.Jr."/>
            <person name="Rouws L.F."/>
            <person name="Passos S.R."/>
            <person name="Gois S.R."/>
        </authorList>
    </citation>
    <scope>NUCLEOTIDE SEQUENCE [LARGE SCALE GENOMIC DNA]</scope>
    <source>
        <strain evidence="16 17">BR10423</strain>
    </source>
</reference>
<evidence type="ECO:0000256" key="9">
    <source>
        <dbReference type="ARBA" id="ARBA00022840"/>
    </source>
</evidence>
<evidence type="ECO:0000256" key="12">
    <source>
        <dbReference type="SAM" id="MobiDB-lite"/>
    </source>
</evidence>
<keyword evidence="7" id="KW-0547">Nucleotide-binding</keyword>
<dbReference type="InterPro" id="IPR003594">
    <property type="entry name" value="HATPase_dom"/>
</dbReference>
<evidence type="ECO:0000256" key="10">
    <source>
        <dbReference type="ARBA" id="ARBA00022989"/>
    </source>
</evidence>
<evidence type="ECO:0000256" key="7">
    <source>
        <dbReference type="ARBA" id="ARBA00022741"/>
    </source>
</evidence>
<evidence type="ECO:0000259" key="15">
    <source>
        <dbReference type="PROSITE" id="PS50885"/>
    </source>
</evidence>
<keyword evidence="8 16" id="KW-0418">Kinase</keyword>
<dbReference type="Proteomes" id="UP000068164">
    <property type="component" value="Unassembled WGS sequence"/>
</dbReference>
<keyword evidence="4" id="KW-0597">Phosphoprotein</keyword>
<dbReference type="Pfam" id="PF00512">
    <property type="entry name" value="HisKA"/>
    <property type="match status" value="1"/>
</dbReference>
<evidence type="ECO:0000313" key="16">
    <source>
        <dbReference type="EMBL" id="KWV57151.1"/>
    </source>
</evidence>
<dbReference type="PROSITE" id="PS50885">
    <property type="entry name" value="HAMP"/>
    <property type="match status" value="1"/>
</dbReference>
<dbReference type="SMART" id="SM00387">
    <property type="entry name" value="HATPase_c"/>
    <property type="match status" value="1"/>
</dbReference>
<gene>
    <name evidence="16" type="ORF">AS026_31445</name>
</gene>
<dbReference type="EC" id="2.7.13.3" evidence="3"/>
<evidence type="ECO:0000256" key="6">
    <source>
        <dbReference type="ARBA" id="ARBA00022692"/>
    </source>
</evidence>
<dbReference type="CDD" id="cd00075">
    <property type="entry name" value="HATPase"/>
    <property type="match status" value="1"/>
</dbReference>
<comment type="catalytic activity">
    <reaction evidence="1">
        <text>ATP + protein L-histidine = ADP + protein N-phospho-L-histidine.</text>
        <dbReference type="EC" id="2.7.13.3"/>
    </reaction>
</comment>
<dbReference type="GO" id="GO:0005886">
    <property type="term" value="C:plasma membrane"/>
    <property type="evidence" value="ECO:0007669"/>
    <property type="project" value="TreeGrafter"/>
</dbReference>
<dbReference type="InterPro" id="IPR003661">
    <property type="entry name" value="HisK_dim/P_dom"/>
</dbReference>
<keyword evidence="5" id="KW-0808">Transferase</keyword>
<feature type="transmembrane region" description="Helical" evidence="13">
    <location>
        <begin position="163"/>
        <end position="186"/>
    </location>
</feature>
<dbReference type="PANTHER" id="PTHR45436">
    <property type="entry name" value="SENSOR HISTIDINE KINASE YKOH"/>
    <property type="match status" value="1"/>
</dbReference>
<dbReference type="InterPro" id="IPR036890">
    <property type="entry name" value="HATPase_C_sf"/>
</dbReference>
<name>A0A109JY08_9HYPH</name>
<dbReference type="Gene3D" id="3.30.565.10">
    <property type="entry name" value="Histidine kinase-like ATPase, C-terminal domain"/>
    <property type="match status" value="1"/>
</dbReference>
<evidence type="ECO:0000256" key="5">
    <source>
        <dbReference type="ARBA" id="ARBA00022679"/>
    </source>
</evidence>
<accession>A0A109JY08</accession>
<dbReference type="Gene3D" id="1.10.287.130">
    <property type="match status" value="1"/>
</dbReference>
<keyword evidence="9" id="KW-0067">ATP-binding</keyword>
<dbReference type="EMBL" id="LNCD01000031">
    <property type="protein sequence ID" value="KWV57151.1"/>
    <property type="molecule type" value="Genomic_DNA"/>
</dbReference>
<dbReference type="SUPFAM" id="SSF47384">
    <property type="entry name" value="Homodimeric domain of signal transducing histidine kinase"/>
    <property type="match status" value="1"/>
</dbReference>
<evidence type="ECO:0000256" key="1">
    <source>
        <dbReference type="ARBA" id="ARBA00000085"/>
    </source>
</evidence>
<keyword evidence="13" id="KW-0472">Membrane</keyword>
<dbReference type="SMART" id="SM00388">
    <property type="entry name" value="HisKA"/>
    <property type="match status" value="1"/>
</dbReference>
<dbReference type="CDD" id="cd00082">
    <property type="entry name" value="HisKA"/>
    <property type="match status" value="1"/>
</dbReference>
<dbReference type="Pfam" id="PF02518">
    <property type="entry name" value="HATPase_c"/>
    <property type="match status" value="1"/>
</dbReference>
<sequence length="454" mass="48923">MKAGASLQTRLALAIGLSVTLLWLAAAAVTAHRLGGEMQEVFDDGLKATALRVLPIARHDLHEGDGRGDPVEHDGNEEGDDGERRIGREARYGEDVTFVVRDRNGKVLLASAGADASIFPPFVKPGFLRTETHQLYYDASVDGGLTIAVAEPLDRRTELSRKMLLGLLLPLIVMIPFSLLAIVLAVRRSLRPVRLLRQELARRGAQDLSPLPDGGLPSELRPISAGVNQLLDRLTAAFNAERAFAANAAHELRTPVAGAIAQAQRIRTETGEELTGQRATEIETTLKRLMRTSEKLMQLARAEGGRLQTDEPSDLRPVLEMIVEGFTRTGEGRILLTLPEEPVLSRLDPDAVGILFRNLIENALKHGAQNGLVEVALQTDGLLCVANDGAVLSADATERLGKRFARGRGKVGGSGLGFSIVKAIADRTGMSLKVVSPRPLKHEGVQIEVTLPLA</sequence>
<dbReference type="InterPro" id="IPR003660">
    <property type="entry name" value="HAMP_dom"/>
</dbReference>
<comment type="subcellular location">
    <subcellularLocation>
        <location evidence="2">Membrane</location>
        <topology evidence="2">Multi-pass membrane protein</topology>
    </subcellularLocation>
</comment>
<dbReference type="InterPro" id="IPR036097">
    <property type="entry name" value="HisK_dim/P_sf"/>
</dbReference>
<dbReference type="RefSeq" id="WP_062368842.1">
    <property type="nucleotide sequence ID" value="NZ_LNCD01000031.1"/>
</dbReference>
<keyword evidence="17" id="KW-1185">Reference proteome</keyword>
<evidence type="ECO:0000256" key="8">
    <source>
        <dbReference type="ARBA" id="ARBA00022777"/>
    </source>
</evidence>
<dbReference type="SUPFAM" id="SSF55874">
    <property type="entry name" value="ATPase domain of HSP90 chaperone/DNA topoisomerase II/histidine kinase"/>
    <property type="match status" value="1"/>
</dbReference>
<dbReference type="AlphaFoldDB" id="A0A109JY08"/>
<evidence type="ECO:0000256" key="2">
    <source>
        <dbReference type="ARBA" id="ARBA00004141"/>
    </source>
</evidence>
<feature type="domain" description="Histidine kinase" evidence="14">
    <location>
        <begin position="247"/>
        <end position="454"/>
    </location>
</feature>
<organism evidence="16 17">
    <name type="scientific">Rhizobium altiplani</name>
    <dbReference type="NCBI Taxonomy" id="1864509"/>
    <lineage>
        <taxon>Bacteria</taxon>
        <taxon>Pseudomonadati</taxon>
        <taxon>Pseudomonadota</taxon>
        <taxon>Alphaproteobacteria</taxon>
        <taxon>Hyphomicrobiales</taxon>
        <taxon>Rhizobiaceae</taxon>
        <taxon>Rhizobium/Agrobacterium group</taxon>
        <taxon>Rhizobium</taxon>
    </lineage>
</organism>
<keyword evidence="10 13" id="KW-1133">Transmembrane helix</keyword>
<evidence type="ECO:0000259" key="14">
    <source>
        <dbReference type="PROSITE" id="PS50109"/>
    </source>
</evidence>
<proteinExistence type="predicted"/>
<dbReference type="OrthoDB" id="9809766at2"/>
<dbReference type="PANTHER" id="PTHR45436:SF14">
    <property type="entry name" value="SENSOR PROTEIN QSEC"/>
    <property type="match status" value="1"/>
</dbReference>
<dbReference type="InterPro" id="IPR050428">
    <property type="entry name" value="TCS_sensor_his_kinase"/>
</dbReference>
<evidence type="ECO:0000256" key="4">
    <source>
        <dbReference type="ARBA" id="ARBA00022553"/>
    </source>
</evidence>
<dbReference type="PROSITE" id="PS50109">
    <property type="entry name" value="HIS_KIN"/>
    <property type="match status" value="1"/>
</dbReference>
<keyword evidence="6 13" id="KW-0812">Transmembrane</keyword>
<dbReference type="Pfam" id="PF00672">
    <property type="entry name" value="HAMP"/>
    <property type="match status" value="1"/>
</dbReference>
<evidence type="ECO:0000256" key="3">
    <source>
        <dbReference type="ARBA" id="ARBA00012438"/>
    </source>
</evidence>
<evidence type="ECO:0000256" key="11">
    <source>
        <dbReference type="ARBA" id="ARBA00023012"/>
    </source>
</evidence>
<dbReference type="GO" id="GO:0005524">
    <property type="term" value="F:ATP binding"/>
    <property type="evidence" value="ECO:0007669"/>
    <property type="project" value="UniProtKB-KW"/>
</dbReference>
<protein>
    <recommendedName>
        <fullName evidence="3">histidine kinase</fullName>
        <ecNumber evidence="3">2.7.13.3</ecNumber>
    </recommendedName>
</protein>
<comment type="caution">
    <text evidence="16">The sequence shown here is derived from an EMBL/GenBank/DDBJ whole genome shotgun (WGS) entry which is preliminary data.</text>
</comment>
<dbReference type="GO" id="GO:0000155">
    <property type="term" value="F:phosphorelay sensor kinase activity"/>
    <property type="evidence" value="ECO:0007669"/>
    <property type="project" value="InterPro"/>
</dbReference>